<feature type="compositionally biased region" description="Basic and acidic residues" evidence="11">
    <location>
        <begin position="709"/>
        <end position="726"/>
    </location>
</feature>
<feature type="region of interest" description="Disordered" evidence="11">
    <location>
        <begin position="356"/>
        <end position="376"/>
    </location>
</feature>
<comment type="catalytic activity">
    <reaction evidence="9">
        <text>L-seryl-[protein] + ATP = O-phospho-L-seryl-[protein] + ADP + H(+)</text>
        <dbReference type="Rhea" id="RHEA:17989"/>
        <dbReference type="Rhea" id="RHEA-COMP:9863"/>
        <dbReference type="Rhea" id="RHEA-COMP:11604"/>
        <dbReference type="ChEBI" id="CHEBI:15378"/>
        <dbReference type="ChEBI" id="CHEBI:29999"/>
        <dbReference type="ChEBI" id="CHEBI:30616"/>
        <dbReference type="ChEBI" id="CHEBI:83421"/>
        <dbReference type="ChEBI" id="CHEBI:456216"/>
        <dbReference type="EC" id="2.7.11.1"/>
    </reaction>
</comment>
<accession>A0A452QK66</accession>
<evidence type="ECO:0000256" key="3">
    <source>
        <dbReference type="ARBA" id="ARBA00022527"/>
    </source>
</evidence>
<feature type="region of interest" description="Disordered" evidence="11">
    <location>
        <begin position="293"/>
        <end position="338"/>
    </location>
</feature>
<evidence type="ECO:0000256" key="7">
    <source>
        <dbReference type="ARBA" id="ARBA00022840"/>
    </source>
</evidence>
<feature type="compositionally biased region" description="Basic and acidic residues" evidence="11">
    <location>
        <begin position="750"/>
        <end position="762"/>
    </location>
</feature>
<keyword evidence="6" id="KW-0418">Kinase</keyword>
<feature type="region of interest" description="Disordered" evidence="11">
    <location>
        <begin position="803"/>
        <end position="843"/>
    </location>
</feature>
<dbReference type="PROSITE" id="PS50219">
    <property type="entry name" value="CNH"/>
    <property type="match status" value="1"/>
</dbReference>
<evidence type="ECO:0000256" key="6">
    <source>
        <dbReference type="ARBA" id="ARBA00022777"/>
    </source>
</evidence>
<reference evidence="14" key="2">
    <citation type="submission" date="2025-08" db="UniProtKB">
        <authorList>
            <consortium name="Ensembl"/>
        </authorList>
    </citation>
    <scope>IDENTIFICATION</scope>
</reference>
<feature type="domain" description="CNH" evidence="13">
    <location>
        <begin position="920"/>
        <end position="1204"/>
    </location>
</feature>
<evidence type="ECO:0000256" key="2">
    <source>
        <dbReference type="ARBA" id="ARBA00012513"/>
    </source>
</evidence>
<dbReference type="Pfam" id="PF00069">
    <property type="entry name" value="Pkinase"/>
    <property type="match status" value="1"/>
</dbReference>
<dbReference type="Ensembl" id="ENSUAMT00000006359.1">
    <property type="protein sequence ID" value="ENSUAMP00000005607.1"/>
    <property type="gene ID" value="ENSUAMG00000003429.1"/>
</dbReference>
<evidence type="ECO:0000313" key="15">
    <source>
        <dbReference type="Proteomes" id="UP000291022"/>
    </source>
</evidence>
<proteinExistence type="inferred from homology"/>
<feature type="binding site" evidence="10">
    <location>
        <position position="47"/>
    </location>
    <ligand>
        <name>ATP</name>
        <dbReference type="ChEBI" id="CHEBI:30616"/>
    </ligand>
</feature>
<feature type="compositionally biased region" description="Polar residues" evidence="11">
    <location>
        <begin position="516"/>
        <end position="532"/>
    </location>
</feature>
<dbReference type="Gene3D" id="3.30.200.20">
    <property type="entry name" value="Phosphorylase Kinase, domain 1"/>
    <property type="match status" value="1"/>
</dbReference>
<keyword evidence="7 10" id="KW-0067">ATP-binding</keyword>
<dbReference type="Pfam" id="PF00780">
    <property type="entry name" value="CNH"/>
    <property type="match status" value="1"/>
</dbReference>
<dbReference type="SMART" id="SM00220">
    <property type="entry name" value="S_TKc"/>
    <property type="match status" value="1"/>
</dbReference>
<keyword evidence="5 10" id="KW-0547">Nucleotide-binding</keyword>
<keyword evidence="4" id="KW-0808">Transferase</keyword>
<protein>
    <recommendedName>
        <fullName evidence="2">non-specific serine/threonine protein kinase</fullName>
        <ecNumber evidence="2">2.7.11.1</ecNumber>
    </recommendedName>
</protein>
<dbReference type="CDD" id="cd06636">
    <property type="entry name" value="STKc_MAP4K4_6_N"/>
    <property type="match status" value="1"/>
</dbReference>
<dbReference type="PROSITE" id="PS00107">
    <property type="entry name" value="PROTEIN_KINASE_ATP"/>
    <property type="match status" value="1"/>
</dbReference>
<evidence type="ECO:0000259" key="12">
    <source>
        <dbReference type="PROSITE" id="PS50011"/>
    </source>
</evidence>
<feature type="compositionally biased region" description="Polar residues" evidence="11">
    <location>
        <begin position="816"/>
        <end position="830"/>
    </location>
</feature>
<reference evidence="14" key="3">
    <citation type="submission" date="2025-09" db="UniProtKB">
        <authorList>
            <consortium name="Ensembl"/>
        </authorList>
    </citation>
    <scope>IDENTIFICATION</scope>
</reference>
<organism evidence="14 15">
    <name type="scientific">Ursus americanus</name>
    <name type="common">American black bear</name>
    <name type="synonym">Euarctos americanus</name>
    <dbReference type="NCBI Taxonomy" id="9643"/>
    <lineage>
        <taxon>Eukaryota</taxon>
        <taxon>Metazoa</taxon>
        <taxon>Chordata</taxon>
        <taxon>Craniata</taxon>
        <taxon>Vertebrata</taxon>
        <taxon>Euteleostomi</taxon>
        <taxon>Mammalia</taxon>
        <taxon>Eutheria</taxon>
        <taxon>Laurasiatheria</taxon>
        <taxon>Carnivora</taxon>
        <taxon>Caniformia</taxon>
        <taxon>Ursidae</taxon>
        <taxon>Ursus</taxon>
    </lineage>
</organism>
<sequence length="1217" mass="136931">CGGQAGSGHKRKDPAGIFELVEVVGNGTYGQVYKGRHVKTGQLAAIKVMDVTEDEEEEIKQEINMLKKYSHHRNIATYYGAFIKKSPPGNDDQLWLVMEFCGAGSVTDLVKNTKGNALKEDCIAYICREILRGLAHLHAHKVIHRDIKGQNVLLTENAEVKLVDFGVSAQLDRTVGRRNTFIGTPYWMAPEVIACDENPDATYDYRSDIWSLGITAIEMAEGAPPLCDMHPMRALFLIPRNPPPRLKSKKWSKKFTDFIDTCLIKTYLSRPPTEQLLKFPFIRDQPTERQVRIQLKDHIDRSRKKRGEKGQPEYEYSGQRGGGYSHGEEGEPSSIMNVPGESTLRREFLRLQQENKSNSEALKQQQQLQQQQQRDPEAHIKHLLHQRQRRIEEQKEERRRVEEQQRREREQRKLQEKEQQRREDMQALRREEERRQAEREQEYKRKQLEEQRQSERLQRQLQQEHAYLKSLQQQQQLQKQQGPPGDRKPLYHYGRGVSPADKPAWAREVEERTRMNKQQNSPLAKTKPSSTGPEPPLPQASPGPPGPLSQTPPMQRPVEPQEGPHKSLVAHRVPLKPYAAPVPRSQSLQDQPTRNLAAFPASHEPDPAVPTPTATPGARGAVVRQNSDPTSEGPGPSPNPPAWVRPDPEAPPKVRAVAISAPSVRSVRRPAWEPPVACPFSFWLPLYPLPPSPLSPPHSSPPTLQDFVLLKERALDEAPRPPKKAMDYSSSSEEVESSEDEEESNGEPSEGSRDTPGARDGDTDSVSTMVVHDVEEIAGTQTPYGGGTMVVQRVSERSLLHADSNGYTNLPDVVQPSHSPTESGKGQSPPSKDGGSDYQSRGLVKAPGKSSFTMFVDLGLYQPGGSGDTIPITALVGGEGGRLDQLQYDVRKGSVVNVNPTNTRAHSETPEIRKYKKRFNSEILCAALWGVNLLVGTENGLMLLDRSGQGKVYGLIGRRRFQQMDVLEGLNLLITISGKRNKLRVYYLSWLRNKILHNDPEVEKKQGWTTVGDMEGCGHYRVVKYERIKFLVIALKSSVEVYAWAPKPYHKFMAFKVSFADLPHRPLLVDLTVEEGQRLKVIYGSSAGFHAVDVDSGNSYDIYIPVHITPHAIIFLPNTDGMEMLLCYEDEGVYVNTYGRIIKDVVLQWGEMPTSVAYICSNQIMGWGEKAIEIRSVETGHLDGVFMHKRAQRLKFLCERNDKVGRPLSCPGLAPWP</sequence>
<feature type="compositionally biased region" description="Low complexity" evidence="11">
    <location>
        <begin position="364"/>
        <end position="373"/>
    </location>
</feature>
<dbReference type="InterPro" id="IPR011009">
    <property type="entry name" value="Kinase-like_dom_sf"/>
</dbReference>
<evidence type="ECO:0000256" key="11">
    <source>
        <dbReference type="SAM" id="MobiDB-lite"/>
    </source>
</evidence>
<reference evidence="15" key="1">
    <citation type="submission" date="2016-06" db="EMBL/GenBank/DDBJ databases">
        <title>De novo assembly and RNA-Seq shows season-dependent expression and editing in black bear kidneys.</title>
        <authorList>
            <person name="Korstanje R."/>
            <person name="Srivastava A."/>
            <person name="Sarsani V.K."/>
            <person name="Sheehan S.M."/>
            <person name="Seger R.L."/>
            <person name="Barter M.E."/>
            <person name="Lindqvist C."/>
            <person name="Brody L.C."/>
            <person name="Mullikin J.C."/>
        </authorList>
    </citation>
    <scope>NUCLEOTIDE SEQUENCE [LARGE SCALE GENOMIC DNA]</scope>
</reference>
<evidence type="ECO:0000256" key="5">
    <source>
        <dbReference type="ARBA" id="ARBA00022741"/>
    </source>
</evidence>
<feature type="compositionally biased region" description="Basic and acidic residues" evidence="11">
    <location>
        <begin position="504"/>
        <end position="514"/>
    </location>
</feature>
<feature type="compositionally biased region" description="Polar residues" evidence="11">
    <location>
        <begin position="584"/>
        <end position="594"/>
    </location>
</feature>
<dbReference type="GO" id="GO:0005829">
    <property type="term" value="C:cytosol"/>
    <property type="evidence" value="ECO:0007669"/>
    <property type="project" value="TreeGrafter"/>
</dbReference>
<gene>
    <name evidence="14" type="primary">MINK1</name>
</gene>
<dbReference type="InterPro" id="IPR051700">
    <property type="entry name" value="STE20_Ser-Thr_kinase"/>
</dbReference>
<evidence type="ECO:0000256" key="4">
    <source>
        <dbReference type="ARBA" id="ARBA00022679"/>
    </source>
</evidence>
<dbReference type="EC" id="2.7.11.1" evidence="2"/>
<dbReference type="GO" id="GO:0005524">
    <property type="term" value="F:ATP binding"/>
    <property type="evidence" value="ECO:0007669"/>
    <property type="project" value="UniProtKB-UniRule"/>
</dbReference>
<dbReference type="SMART" id="SM00036">
    <property type="entry name" value="CNH"/>
    <property type="match status" value="1"/>
</dbReference>
<dbReference type="InterPro" id="IPR017441">
    <property type="entry name" value="Protein_kinase_ATP_BS"/>
</dbReference>
<feature type="compositionally biased region" description="Basic and acidic residues" evidence="11">
    <location>
        <begin position="389"/>
        <end position="458"/>
    </location>
</feature>
<evidence type="ECO:0000259" key="13">
    <source>
        <dbReference type="PROSITE" id="PS50219"/>
    </source>
</evidence>
<dbReference type="FunFam" id="3.30.200.20:FF:000006">
    <property type="entry name" value="TRAF2 and NCK-interacting protein kinase isoform 4"/>
    <property type="match status" value="1"/>
</dbReference>
<comment type="similarity">
    <text evidence="1">Belongs to the protein kinase superfamily. STE Ser/Thr protein kinase family. STE20 subfamily.</text>
</comment>
<dbReference type="InterPro" id="IPR000719">
    <property type="entry name" value="Prot_kinase_dom"/>
</dbReference>
<dbReference type="Gene3D" id="1.10.510.10">
    <property type="entry name" value="Transferase(Phosphotransferase) domain 1"/>
    <property type="match status" value="1"/>
</dbReference>
<feature type="compositionally biased region" description="Low complexity" evidence="11">
    <location>
        <begin position="611"/>
        <end position="622"/>
    </location>
</feature>
<dbReference type="PROSITE" id="PS00108">
    <property type="entry name" value="PROTEIN_KINASE_ST"/>
    <property type="match status" value="1"/>
</dbReference>
<evidence type="ECO:0000256" key="1">
    <source>
        <dbReference type="ARBA" id="ARBA00008874"/>
    </source>
</evidence>
<evidence type="ECO:0000313" key="14">
    <source>
        <dbReference type="Ensembl" id="ENSUAMP00000005607.1"/>
    </source>
</evidence>
<feature type="compositionally biased region" description="Pro residues" evidence="11">
    <location>
        <begin position="533"/>
        <end position="547"/>
    </location>
</feature>
<keyword evidence="3" id="KW-0723">Serine/threonine-protein kinase</keyword>
<dbReference type="GO" id="GO:0004674">
    <property type="term" value="F:protein serine/threonine kinase activity"/>
    <property type="evidence" value="ECO:0007669"/>
    <property type="project" value="UniProtKB-KW"/>
</dbReference>
<dbReference type="Proteomes" id="UP000291022">
    <property type="component" value="Unassembled WGS sequence"/>
</dbReference>
<feature type="compositionally biased region" description="Pro residues" evidence="11">
    <location>
        <begin position="689"/>
        <end position="700"/>
    </location>
</feature>
<feature type="compositionally biased region" description="Low complexity" evidence="11">
    <location>
        <begin position="459"/>
        <end position="481"/>
    </location>
</feature>
<evidence type="ECO:0000256" key="8">
    <source>
        <dbReference type="ARBA" id="ARBA00047899"/>
    </source>
</evidence>
<evidence type="ECO:0000256" key="9">
    <source>
        <dbReference type="ARBA" id="ARBA00048679"/>
    </source>
</evidence>
<dbReference type="SUPFAM" id="SSF56112">
    <property type="entry name" value="Protein kinase-like (PK-like)"/>
    <property type="match status" value="1"/>
</dbReference>
<dbReference type="InterPro" id="IPR008271">
    <property type="entry name" value="Ser/Thr_kinase_AS"/>
</dbReference>
<dbReference type="AlphaFoldDB" id="A0A452QK66"/>
<dbReference type="PANTHER" id="PTHR47096:SF1">
    <property type="entry name" value="MISSHAPEN LIKE KINASE 1"/>
    <property type="match status" value="1"/>
</dbReference>
<dbReference type="PANTHER" id="PTHR47096">
    <property type="entry name" value="MISSHAPEN LIKE KINASE 1"/>
    <property type="match status" value="1"/>
</dbReference>
<dbReference type="FunFam" id="1.10.510.10:FF:000003">
    <property type="entry name" value="TRAF2 and NCK-interacting protein kinase isoform 4"/>
    <property type="match status" value="1"/>
</dbReference>
<feature type="domain" description="Protein kinase" evidence="12">
    <location>
        <begin position="18"/>
        <end position="282"/>
    </location>
</feature>
<feature type="region of interest" description="Disordered" evidence="11">
    <location>
        <begin position="689"/>
        <end position="765"/>
    </location>
</feature>
<feature type="compositionally biased region" description="Acidic residues" evidence="11">
    <location>
        <begin position="733"/>
        <end position="745"/>
    </location>
</feature>
<dbReference type="PROSITE" id="PS50011">
    <property type="entry name" value="PROTEIN_KINASE_DOM"/>
    <property type="match status" value="1"/>
</dbReference>
<dbReference type="InterPro" id="IPR001180">
    <property type="entry name" value="CNH_dom"/>
</dbReference>
<keyword evidence="15" id="KW-1185">Reference proteome</keyword>
<feature type="region of interest" description="Disordered" evidence="11">
    <location>
        <begin position="388"/>
        <end position="650"/>
    </location>
</feature>
<dbReference type="GeneTree" id="ENSGT00950000183196"/>
<evidence type="ECO:0000256" key="10">
    <source>
        <dbReference type="PROSITE-ProRule" id="PRU10141"/>
    </source>
</evidence>
<name>A0A452QK66_URSAM</name>
<comment type="catalytic activity">
    <reaction evidence="8">
        <text>L-threonyl-[protein] + ATP = O-phospho-L-threonyl-[protein] + ADP + H(+)</text>
        <dbReference type="Rhea" id="RHEA:46608"/>
        <dbReference type="Rhea" id="RHEA-COMP:11060"/>
        <dbReference type="Rhea" id="RHEA-COMP:11605"/>
        <dbReference type="ChEBI" id="CHEBI:15378"/>
        <dbReference type="ChEBI" id="CHEBI:30013"/>
        <dbReference type="ChEBI" id="CHEBI:30616"/>
        <dbReference type="ChEBI" id="CHEBI:61977"/>
        <dbReference type="ChEBI" id="CHEBI:456216"/>
        <dbReference type="EC" id="2.7.11.1"/>
    </reaction>
</comment>